<evidence type="ECO:0000313" key="8">
    <source>
        <dbReference type="Proteomes" id="UP000439522"/>
    </source>
</evidence>
<dbReference type="Proteomes" id="UP000439522">
    <property type="component" value="Unassembled WGS sequence"/>
</dbReference>
<dbReference type="GO" id="GO:0005886">
    <property type="term" value="C:plasma membrane"/>
    <property type="evidence" value="ECO:0007669"/>
    <property type="project" value="UniProtKB-SubCell"/>
</dbReference>
<dbReference type="RefSeq" id="WP_160609635.1">
    <property type="nucleotide sequence ID" value="NZ_WTZA01000001.1"/>
</dbReference>
<dbReference type="PANTHER" id="PTHR43646:SF2">
    <property type="entry name" value="GLYCOSYLTRANSFERASE 2-LIKE DOMAIN-CONTAINING PROTEIN"/>
    <property type="match status" value="1"/>
</dbReference>
<dbReference type="GO" id="GO:0016757">
    <property type="term" value="F:glycosyltransferase activity"/>
    <property type="evidence" value="ECO:0007669"/>
    <property type="project" value="UniProtKB-KW"/>
</dbReference>
<feature type="domain" description="Glycosyltransferase 2-like" evidence="6">
    <location>
        <begin position="8"/>
        <end position="144"/>
    </location>
</feature>
<accession>A0A6I4T8B7</accession>
<keyword evidence="3" id="KW-0328">Glycosyltransferase</keyword>
<keyword evidence="8" id="KW-1185">Reference proteome</keyword>
<keyword evidence="4 7" id="KW-0808">Transferase</keyword>
<evidence type="ECO:0000256" key="5">
    <source>
        <dbReference type="ARBA" id="ARBA00023136"/>
    </source>
</evidence>
<evidence type="ECO:0000256" key="4">
    <source>
        <dbReference type="ARBA" id="ARBA00022679"/>
    </source>
</evidence>
<comment type="subcellular location">
    <subcellularLocation>
        <location evidence="1">Cell membrane</location>
    </subcellularLocation>
</comment>
<dbReference type="OrthoDB" id="9797391at2"/>
<dbReference type="Gene3D" id="3.90.550.10">
    <property type="entry name" value="Spore Coat Polysaccharide Biosynthesis Protein SpsA, Chain A"/>
    <property type="match status" value="1"/>
</dbReference>
<comment type="caution">
    <text evidence="7">The sequence shown here is derived from an EMBL/GenBank/DDBJ whole genome shotgun (WGS) entry which is preliminary data.</text>
</comment>
<dbReference type="EMBL" id="WTZA01000001">
    <property type="protein sequence ID" value="MXO73819.1"/>
    <property type="molecule type" value="Genomic_DNA"/>
</dbReference>
<keyword evidence="5" id="KW-0472">Membrane</keyword>
<evidence type="ECO:0000313" key="7">
    <source>
        <dbReference type="EMBL" id="MXO73819.1"/>
    </source>
</evidence>
<dbReference type="PANTHER" id="PTHR43646">
    <property type="entry name" value="GLYCOSYLTRANSFERASE"/>
    <property type="match status" value="1"/>
</dbReference>
<organism evidence="7 8">
    <name type="scientific">Tsuneonella aeria</name>
    <dbReference type="NCBI Taxonomy" id="1837929"/>
    <lineage>
        <taxon>Bacteria</taxon>
        <taxon>Pseudomonadati</taxon>
        <taxon>Pseudomonadota</taxon>
        <taxon>Alphaproteobacteria</taxon>
        <taxon>Sphingomonadales</taxon>
        <taxon>Erythrobacteraceae</taxon>
        <taxon>Tsuneonella</taxon>
    </lineage>
</organism>
<dbReference type="InterPro" id="IPR029044">
    <property type="entry name" value="Nucleotide-diphossugar_trans"/>
</dbReference>
<evidence type="ECO:0000256" key="1">
    <source>
        <dbReference type="ARBA" id="ARBA00004236"/>
    </source>
</evidence>
<keyword evidence="2" id="KW-1003">Cell membrane</keyword>
<gene>
    <name evidence="7" type="ORF">GRI40_01090</name>
</gene>
<proteinExistence type="predicted"/>
<reference evidence="7 8" key="1">
    <citation type="submission" date="2019-12" db="EMBL/GenBank/DDBJ databases">
        <title>Genomic-based taxomic classification of the family Erythrobacteraceae.</title>
        <authorList>
            <person name="Xu L."/>
        </authorList>
    </citation>
    <scope>NUCLEOTIDE SEQUENCE [LARGE SCALE GENOMIC DNA]</scope>
    <source>
        <strain evidence="7 8">100921-2</strain>
    </source>
</reference>
<sequence length="280" mass="30253">MTGQAGFTVIVPAHDEARVIGRTLQSMRRGAGARDHFHVIVVPNGCTDDTADAARRADPAAEVIEIAQGSKSAAINEGLRRTKMFPVLVVDADIGIEYPALLGLAEALREPGVMVASPAPHVVTENSDRWTRAYYRVWSRHGYRAEGVGGSGVYGLSKEGAAMLGSLPPVIADDTYVRWSFPLSQQRRVSAFGEIPVKSVVEAPRTVTQLVACEARWHAGNVQLRKLKAGPGPTRAHLGGGVSPIDRIIYLCIKLLGRVRYAINVMTGRAGVWHRDTSTR</sequence>
<protein>
    <submittedName>
        <fullName evidence="7">Glycosyltransferase</fullName>
    </submittedName>
</protein>
<name>A0A6I4T8B7_9SPHN</name>
<dbReference type="Pfam" id="PF00535">
    <property type="entry name" value="Glycos_transf_2"/>
    <property type="match status" value="1"/>
</dbReference>
<evidence type="ECO:0000256" key="3">
    <source>
        <dbReference type="ARBA" id="ARBA00022676"/>
    </source>
</evidence>
<evidence type="ECO:0000256" key="2">
    <source>
        <dbReference type="ARBA" id="ARBA00022475"/>
    </source>
</evidence>
<dbReference type="InterPro" id="IPR001173">
    <property type="entry name" value="Glyco_trans_2-like"/>
</dbReference>
<dbReference type="AlphaFoldDB" id="A0A6I4T8B7"/>
<dbReference type="SUPFAM" id="SSF53448">
    <property type="entry name" value="Nucleotide-diphospho-sugar transferases"/>
    <property type="match status" value="1"/>
</dbReference>
<evidence type="ECO:0000259" key="6">
    <source>
        <dbReference type="Pfam" id="PF00535"/>
    </source>
</evidence>